<organism evidence="3 4">
    <name type="scientific">Agrilus planipennis</name>
    <name type="common">Emerald ash borer</name>
    <name type="synonym">Agrilus marcopoli</name>
    <dbReference type="NCBI Taxonomy" id="224129"/>
    <lineage>
        <taxon>Eukaryota</taxon>
        <taxon>Metazoa</taxon>
        <taxon>Ecdysozoa</taxon>
        <taxon>Arthropoda</taxon>
        <taxon>Hexapoda</taxon>
        <taxon>Insecta</taxon>
        <taxon>Pterygota</taxon>
        <taxon>Neoptera</taxon>
        <taxon>Endopterygota</taxon>
        <taxon>Coleoptera</taxon>
        <taxon>Polyphaga</taxon>
        <taxon>Elateriformia</taxon>
        <taxon>Buprestoidea</taxon>
        <taxon>Buprestidae</taxon>
        <taxon>Agrilinae</taxon>
        <taxon>Agrilus</taxon>
    </lineage>
</organism>
<feature type="region of interest" description="Disordered" evidence="1">
    <location>
        <begin position="426"/>
        <end position="447"/>
    </location>
</feature>
<feature type="region of interest" description="Disordered" evidence="1">
    <location>
        <begin position="1"/>
        <end position="20"/>
    </location>
</feature>
<dbReference type="GO" id="GO:0042393">
    <property type="term" value="F:histone binding"/>
    <property type="evidence" value="ECO:0007669"/>
    <property type="project" value="InterPro"/>
</dbReference>
<dbReference type="GeneID" id="108735568"/>
<dbReference type="AlphaFoldDB" id="A0A7F5R5W0"/>
<gene>
    <name evidence="4" type="primary">LOC108735568</name>
</gene>
<evidence type="ECO:0000256" key="1">
    <source>
        <dbReference type="SAM" id="MobiDB-lite"/>
    </source>
</evidence>
<reference evidence="4" key="1">
    <citation type="submission" date="2025-08" db="UniProtKB">
        <authorList>
            <consortium name="RefSeq"/>
        </authorList>
    </citation>
    <scope>IDENTIFICATION</scope>
    <source>
        <tissue evidence="4">Entire body</tissue>
    </source>
</reference>
<dbReference type="InterPro" id="IPR046426">
    <property type="entry name" value="DAXX_histone-bd_sf"/>
</dbReference>
<evidence type="ECO:0000259" key="2">
    <source>
        <dbReference type="Pfam" id="PF20920"/>
    </source>
</evidence>
<feature type="compositionally biased region" description="Acidic residues" evidence="1">
    <location>
        <begin position="1"/>
        <end position="15"/>
    </location>
</feature>
<dbReference type="Gene3D" id="1.20.58.2170">
    <property type="match status" value="1"/>
</dbReference>
<evidence type="ECO:0000313" key="4">
    <source>
        <dbReference type="RefSeq" id="XP_025831288.1"/>
    </source>
</evidence>
<feature type="compositionally biased region" description="Low complexity" evidence="1">
    <location>
        <begin position="437"/>
        <end position="447"/>
    </location>
</feature>
<protein>
    <submittedName>
        <fullName evidence="4">Death domain-associated protein 6 isoform X1</fullName>
    </submittedName>
</protein>
<dbReference type="Proteomes" id="UP000192223">
    <property type="component" value="Unplaced"/>
</dbReference>
<dbReference type="InterPro" id="IPR046378">
    <property type="entry name" value="DAXX_histone-bd"/>
</dbReference>
<sequence>MEEVISISSDEEDFEPTSKKAKLGKDVDDCIVISVNEGRSITSDSTKQIKEESITMASVDSLEPLNEEEFSKEVKSQNLAINNTKQIKAESITMANVDSLEPLNEEEFSKEVKSQNLAINSTNMANGESSNNSSNFQRCLSEFLELCVTIETNEAYKNVILQKIPLLKEVAASIECKYSESDLIDLIAAIKLNKKQAKENPSMILVYYDKIYRELKSAYYTKNYDTNPKKEKNIRALEKAIYNLRKKISALEEAEVDFDEDENSSYIKMQRYMYRERAAQLYKRYCGYINENPYKGRPSYSRLDISCSKFPEINRAIDKHFRNKDLFPTYYDMEKLIKKCIERHKLELSKTELNEEVKTCFKKLGELLQARRKRDLGSVHCSYLENLMDPAKDDPDLDKKLKENGEAGEKRINQICEKYVQLQEKNTELNKTDESNSESSSTEEIVD</sequence>
<dbReference type="KEGG" id="apln:108735568"/>
<proteinExistence type="predicted"/>
<feature type="domain" description="Daxx histone-binding" evidence="2">
    <location>
        <begin position="339"/>
        <end position="421"/>
    </location>
</feature>
<dbReference type="RefSeq" id="XP_025831288.1">
    <property type="nucleotide sequence ID" value="XM_025975503.1"/>
</dbReference>
<name>A0A7F5R5W0_AGRPL</name>
<dbReference type="Pfam" id="PF20920">
    <property type="entry name" value="DAXX_hist_bd"/>
    <property type="match status" value="1"/>
</dbReference>
<keyword evidence="3" id="KW-1185">Reference proteome</keyword>
<evidence type="ECO:0000313" key="3">
    <source>
        <dbReference type="Proteomes" id="UP000192223"/>
    </source>
</evidence>
<dbReference type="InParanoid" id="A0A7F5R5W0"/>
<accession>A0A7F5R5W0</accession>
<dbReference type="OrthoDB" id="7492809at2759"/>